<feature type="compositionally biased region" description="Pro residues" evidence="1">
    <location>
        <begin position="66"/>
        <end position="79"/>
    </location>
</feature>
<evidence type="ECO:0000313" key="3">
    <source>
        <dbReference type="Proteomes" id="UP001605036"/>
    </source>
</evidence>
<name>A0ABD1Z8Q2_9MARC</name>
<evidence type="ECO:0000313" key="2">
    <source>
        <dbReference type="EMBL" id="KAL2643294.1"/>
    </source>
</evidence>
<organism evidence="2 3">
    <name type="scientific">Riccia fluitans</name>
    <dbReference type="NCBI Taxonomy" id="41844"/>
    <lineage>
        <taxon>Eukaryota</taxon>
        <taxon>Viridiplantae</taxon>
        <taxon>Streptophyta</taxon>
        <taxon>Embryophyta</taxon>
        <taxon>Marchantiophyta</taxon>
        <taxon>Marchantiopsida</taxon>
        <taxon>Marchantiidae</taxon>
        <taxon>Marchantiales</taxon>
        <taxon>Ricciaceae</taxon>
        <taxon>Riccia</taxon>
    </lineage>
</organism>
<keyword evidence="3" id="KW-1185">Reference proteome</keyword>
<gene>
    <name evidence="2" type="ORF">R1flu_010881</name>
</gene>
<comment type="caution">
    <text evidence="2">The sequence shown here is derived from an EMBL/GenBank/DDBJ whole genome shotgun (WGS) entry which is preliminary data.</text>
</comment>
<proteinExistence type="predicted"/>
<dbReference type="AlphaFoldDB" id="A0ABD1Z8Q2"/>
<dbReference type="Proteomes" id="UP001605036">
    <property type="component" value="Unassembled WGS sequence"/>
</dbReference>
<reference evidence="2 3" key="1">
    <citation type="submission" date="2024-09" db="EMBL/GenBank/DDBJ databases">
        <title>Chromosome-scale assembly of Riccia fluitans.</title>
        <authorList>
            <person name="Paukszto L."/>
            <person name="Sawicki J."/>
            <person name="Karawczyk K."/>
            <person name="Piernik-Szablinska J."/>
            <person name="Szczecinska M."/>
            <person name="Mazdziarz M."/>
        </authorList>
    </citation>
    <scope>NUCLEOTIDE SEQUENCE [LARGE SCALE GENOMIC DNA]</scope>
    <source>
        <strain evidence="2">Rf_01</strain>
        <tissue evidence="2">Aerial parts of the thallus</tissue>
    </source>
</reference>
<sequence length="120" mass="13039">MAQVGIHLHAEIDDYHDDQYFSELRRQYYISPFSLVKSSSGDHSGRNRSLLPLGSTGQCHVVTGPDNPPPTKPKSPEPQLPVNIPGLPTVLVWSSLELVQALLVGTPTIIIARDIDVSGS</sequence>
<dbReference type="EMBL" id="JBHFFA010000002">
    <property type="protein sequence ID" value="KAL2643294.1"/>
    <property type="molecule type" value="Genomic_DNA"/>
</dbReference>
<protein>
    <submittedName>
        <fullName evidence="2">Uncharacterized protein</fullName>
    </submittedName>
</protein>
<evidence type="ECO:0000256" key="1">
    <source>
        <dbReference type="SAM" id="MobiDB-lite"/>
    </source>
</evidence>
<accession>A0ABD1Z8Q2</accession>
<feature type="region of interest" description="Disordered" evidence="1">
    <location>
        <begin position="37"/>
        <end position="81"/>
    </location>
</feature>